<dbReference type="PROSITE" id="PS00108">
    <property type="entry name" value="PROTEIN_KINASE_ST"/>
    <property type="match status" value="1"/>
</dbReference>
<organism evidence="9 10">
    <name type="scientific">Microvenator marinus</name>
    <dbReference type="NCBI Taxonomy" id="2600177"/>
    <lineage>
        <taxon>Bacteria</taxon>
        <taxon>Deltaproteobacteria</taxon>
        <taxon>Bradymonadales</taxon>
        <taxon>Microvenatoraceae</taxon>
        <taxon>Microvenator</taxon>
    </lineage>
</organism>
<gene>
    <name evidence="9" type="ORF">FRD01_14375</name>
</gene>
<keyword evidence="4 5" id="KW-0067">ATP-binding</keyword>
<dbReference type="Gene3D" id="1.10.510.10">
    <property type="entry name" value="Transferase(Phosphotransferase) domain 1"/>
    <property type="match status" value="1"/>
</dbReference>
<keyword evidence="1" id="KW-0808">Transferase</keyword>
<dbReference type="EMBL" id="CP042467">
    <property type="protein sequence ID" value="QED28397.1"/>
    <property type="molecule type" value="Genomic_DNA"/>
</dbReference>
<evidence type="ECO:0000313" key="10">
    <source>
        <dbReference type="Proteomes" id="UP000321595"/>
    </source>
</evidence>
<dbReference type="CDD" id="cd14014">
    <property type="entry name" value="STKc_PknB_like"/>
    <property type="match status" value="1"/>
</dbReference>
<evidence type="ECO:0000259" key="8">
    <source>
        <dbReference type="PROSITE" id="PS50011"/>
    </source>
</evidence>
<proteinExistence type="predicted"/>
<dbReference type="PROSITE" id="PS50011">
    <property type="entry name" value="PROTEIN_KINASE_DOM"/>
    <property type="match status" value="1"/>
</dbReference>
<dbReference type="KEGG" id="bbae:FRD01_14375"/>
<name>A0A5B8XTG0_9DELT</name>
<keyword evidence="10" id="KW-1185">Reference proteome</keyword>
<dbReference type="InterPro" id="IPR017441">
    <property type="entry name" value="Protein_kinase_ATP_BS"/>
</dbReference>
<evidence type="ECO:0000256" key="3">
    <source>
        <dbReference type="ARBA" id="ARBA00022777"/>
    </source>
</evidence>
<evidence type="ECO:0000256" key="7">
    <source>
        <dbReference type="SAM" id="Phobius"/>
    </source>
</evidence>
<dbReference type="SUPFAM" id="SSF56112">
    <property type="entry name" value="Protein kinase-like (PK-like)"/>
    <property type="match status" value="1"/>
</dbReference>
<keyword evidence="7" id="KW-0812">Transmembrane</keyword>
<dbReference type="InterPro" id="IPR011009">
    <property type="entry name" value="Kinase-like_dom_sf"/>
</dbReference>
<keyword evidence="2 5" id="KW-0547">Nucleotide-binding</keyword>
<feature type="transmembrane region" description="Helical" evidence="7">
    <location>
        <begin position="498"/>
        <end position="518"/>
    </location>
</feature>
<evidence type="ECO:0000256" key="6">
    <source>
        <dbReference type="SAM" id="Coils"/>
    </source>
</evidence>
<dbReference type="OrthoDB" id="279610at2"/>
<keyword evidence="6" id="KW-0175">Coiled coil</keyword>
<evidence type="ECO:0000256" key="1">
    <source>
        <dbReference type="ARBA" id="ARBA00022679"/>
    </source>
</evidence>
<keyword evidence="3 9" id="KW-0418">Kinase</keyword>
<feature type="transmembrane region" description="Helical" evidence="7">
    <location>
        <begin position="581"/>
        <end position="600"/>
    </location>
</feature>
<dbReference type="PANTHER" id="PTHR43289">
    <property type="entry name" value="MITOGEN-ACTIVATED PROTEIN KINASE KINASE KINASE 20-RELATED"/>
    <property type="match status" value="1"/>
</dbReference>
<evidence type="ECO:0000256" key="4">
    <source>
        <dbReference type="ARBA" id="ARBA00022840"/>
    </source>
</evidence>
<dbReference type="SMART" id="SM00220">
    <property type="entry name" value="S_TKc"/>
    <property type="match status" value="1"/>
</dbReference>
<dbReference type="GO" id="GO:0005524">
    <property type="term" value="F:ATP binding"/>
    <property type="evidence" value="ECO:0007669"/>
    <property type="project" value="UniProtKB-UniRule"/>
</dbReference>
<dbReference type="PROSITE" id="PS00107">
    <property type="entry name" value="PROTEIN_KINASE_ATP"/>
    <property type="match status" value="1"/>
</dbReference>
<feature type="binding site" evidence="5">
    <location>
        <position position="91"/>
    </location>
    <ligand>
        <name>ATP</name>
        <dbReference type="ChEBI" id="CHEBI:30616"/>
    </ligand>
</feature>
<accession>A0A5B8XTG0</accession>
<protein>
    <submittedName>
        <fullName evidence="9">Protein kinase</fullName>
    </submittedName>
</protein>
<dbReference type="InterPro" id="IPR008271">
    <property type="entry name" value="Ser/Thr_kinase_AS"/>
</dbReference>
<feature type="domain" description="Protein kinase" evidence="8">
    <location>
        <begin position="62"/>
        <end position="332"/>
    </location>
</feature>
<feature type="transmembrane region" description="Helical" evidence="7">
    <location>
        <begin position="606"/>
        <end position="625"/>
    </location>
</feature>
<dbReference type="Proteomes" id="UP000321595">
    <property type="component" value="Chromosome"/>
</dbReference>
<dbReference type="RefSeq" id="WP_146960787.1">
    <property type="nucleotide sequence ID" value="NZ_CP042467.1"/>
</dbReference>
<keyword evidence="7" id="KW-0472">Membrane</keyword>
<evidence type="ECO:0000313" key="9">
    <source>
        <dbReference type="EMBL" id="QED28397.1"/>
    </source>
</evidence>
<evidence type="ECO:0000256" key="2">
    <source>
        <dbReference type="ARBA" id="ARBA00022741"/>
    </source>
</evidence>
<dbReference type="PANTHER" id="PTHR43289:SF6">
    <property type="entry name" value="SERINE_THREONINE-PROTEIN KINASE NEKL-3"/>
    <property type="match status" value="1"/>
</dbReference>
<feature type="coiled-coil region" evidence="6">
    <location>
        <begin position="426"/>
        <end position="453"/>
    </location>
</feature>
<dbReference type="InterPro" id="IPR000719">
    <property type="entry name" value="Prot_kinase_dom"/>
</dbReference>
<sequence>MSDELEAFKGELSETWVAQETLVSPDIGATLGVSPHTAKSVEVLRSLPRMSLGKTGAMGPDLDVQGKLGEGGMGVVMLAKQAPLDRLVAVKSTHDGESASAVAALLQEAYITGVVEHPNVVPIYSVGKDETGRPIIVMKRIEGTSWQDVIMDASRAPLGVEADLVWHLQILLEVCDAIRFAHSRGIIHRDIKPENVMIGNYGEVYVLDWGIAVSVSSEFNAMMPDRQNAPGIAGTPAFMAPEQTDDTAANIDERTDIYMLGATLHLILTGKFRNVGNNNLQAMFAARMTKPFEYGSEIPEELGEIANRATAADKAERFQSVAELKSALASYLEHRASLKLSSQALQVWLESKHMLETKRDEATELLVHERLNECRFGFREALSLWPENKEARAGLQTVLEALVDFYISIQNDVGAAAAVQQFLEPRPQIQAQVEELAARREAERQEVKRLKELRASFDLGTGASARSISALVLGAFFVWSNVSFQMAVNDEVYENPMYQHVLSSPRSILIASVVIFFFRKRLFANTANRQIIQVIMGGLFAVMFMRIVAYQADISLVSAQALEIFLWGFIASAVGMVTDDWRILVASFPIYAAGFFGFYYPAYQLYPMAAAVGLYFLVLALVWTVRPKSQKALSS</sequence>
<dbReference type="AlphaFoldDB" id="A0A5B8XTG0"/>
<dbReference type="Gene3D" id="3.30.200.20">
    <property type="entry name" value="Phosphorylase Kinase, domain 1"/>
    <property type="match status" value="1"/>
</dbReference>
<dbReference type="GO" id="GO:0004674">
    <property type="term" value="F:protein serine/threonine kinase activity"/>
    <property type="evidence" value="ECO:0007669"/>
    <property type="project" value="TreeGrafter"/>
</dbReference>
<feature type="transmembrane region" description="Helical" evidence="7">
    <location>
        <begin position="530"/>
        <end position="548"/>
    </location>
</feature>
<keyword evidence="7" id="KW-1133">Transmembrane helix</keyword>
<reference evidence="9 10" key="1">
    <citation type="submission" date="2019-08" db="EMBL/GenBank/DDBJ databases">
        <authorList>
            <person name="Liang Q."/>
        </authorList>
    </citation>
    <scope>NUCLEOTIDE SEQUENCE [LARGE SCALE GENOMIC DNA]</scope>
    <source>
        <strain evidence="9 10">V1718</strain>
    </source>
</reference>
<evidence type="ECO:0000256" key="5">
    <source>
        <dbReference type="PROSITE-ProRule" id="PRU10141"/>
    </source>
</evidence>
<dbReference type="Pfam" id="PF00069">
    <property type="entry name" value="Pkinase"/>
    <property type="match status" value="1"/>
</dbReference>
<feature type="transmembrane region" description="Helical" evidence="7">
    <location>
        <begin position="554"/>
        <end position="574"/>
    </location>
</feature>